<organism evidence="7">
    <name type="scientific">marine sediment metagenome</name>
    <dbReference type="NCBI Taxonomy" id="412755"/>
    <lineage>
        <taxon>unclassified sequences</taxon>
        <taxon>metagenomes</taxon>
        <taxon>ecological metagenomes</taxon>
    </lineage>
</organism>
<dbReference type="PANTHER" id="PTHR48111">
    <property type="entry name" value="REGULATOR OF RPOS"/>
    <property type="match status" value="1"/>
</dbReference>
<accession>X0XCR0</accession>
<comment type="caution">
    <text evidence="7">The sequence shown here is derived from an EMBL/GenBank/DDBJ whole genome shotgun (WGS) entry which is preliminary data.</text>
</comment>
<evidence type="ECO:0000313" key="7">
    <source>
        <dbReference type="EMBL" id="GAG33202.1"/>
    </source>
</evidence>
<dbReference type="GO" id="GO:0000156">
    <property type="term" value="F:phosphorelay response regulator activity"/>
    <property type="evidence" value="ECO:0007669"/>
    <property type="project" value="TreeGrafter"/>
</dbReference>
<dbReference type="AlphaFoldDB" id="X0XCR0"/>
<feature type="domain" description="Response regulatory" evidence="6">
    <location>
        <begin position="17"/>
        <end position="133"/>
    </location>
</feature>
<keyword evidence="3" id="KW-0805">Transcription regulation</keyword>
<evidence type="ECO:0000259" key="6">
    <source>
        <dbReference type="PROSITE" id="PS50110"/>
    </source>
</evidence>
<sequence length="136" mass="14794">AETVHGDSGEAVGGHETILVVEDEEAIRRTIKRALEGQGYTVLLAANGEAALQILHEREYGVDLVVSDLIMPKLGGSQLYEALEQDGNHIRFLFTSGYSTTEVERSGSLSSSVPLLLKPWTLGDLFARVREVLDKA</sequence>
<dbReference type="CDD" id="cd00156">
    <property type="entry name" value="REC"/>
    <property type="match status" value="1"/>
</dbReference>
<keyword evidence="1" id="KW-0597">Phosphoprotein</keyword>
<name>X0XCR0_9ZZZZ</name>
<dbReference type="Pfam" id="PF00072">
    <property type="entry name" value="Response_reg"/>
    <property type="match status" value="1"/>
</dbReference>
<dbReference type="SUPFAM" id="SSF52172">
    <property type="entry name" value="CheY-like"/>
    <property type="match status" value="1"/>
</dbReference>
<evidence type="ECO:0000256" key="2">
    <source>
        <dbReference type="ARBA" id="ARBA00023012"/>
    </source>
</evidence>
<reference evidence="7" key="1">
    <citation type="journal article" date="2014" name="Front. Microbiol.">
        <title>High frequency of phylogenetically diverse reductive dehalogenase-homologous genes in deep subseafloor sedimentary metagenomes.</title>
        <authorList>
            <person name="Kawai M."/>
            <person name="Futagami T."/>
            <person name="Toyoda A."/>
            <person name="Takaki Y."/>
            <person name="Nishi S."/>
            <person name="Hori S."/>
            <person name="Arai W."/>
            <person name="Tsubouchi T."/>
            <person name="Morono Y."/>
            <person name="Uchiyama I."/>
            <person name="Ito T."/>
            <person name="Fujiyama A."/>
            <person name="Inagaki F."/>
            <person name="Takami H."/>
        </authorList>
    </citation>
    <scope>NUCLEOTIDE SEQUENCE</scope>
    <source>
        <strain evidence="7">Expedition CK06-06</strain>
    </source>
</reference>
<keyword evidence="5" id="KW-0804">Transcription</keyword>
<gene>
    <name evidence="7" type="ORF">S01H1_64950</name>
</gene>
<evidence type="ECO:0000256" key="3">
    <source>
        <dbReference type="ARBA" id="ARBA00023015"/>
    </source>
</evidence>
<dbReference type="GO" id="GO:0032993">
    <property type="term" value="C:protein-DNA complex"/>
    <property type="evidence" value="ECO:0007669"/>
    <property type="project" value="TreeGrafter"/>
</dbReference>
<dbReference type="GO" id="GO:0006355">
    <property type="term" value="P:regulation of DNA-templated transcription"/>
    <property type="evidence" value="ECO:0007669"/>
    <property type="project" value="TreeGrafter"/>
</dbReference>
<evidence type="ECO:0000256" key="1">
    <source>
        <dbReference type="ARBA" id="ARBA00022553"/>
    </source>
</evidence>
<dbReference type="InterPro" id="IPR039420">
    <property type="entry name" value="WalR-like"/>
</dbReference>
<feature type="non-terminal residue" evidence="7">
    <location>
        <position position="1"/>
    </location>
</feature>
<dbReference type="EMBL" id="BARS01042842">
    <property type="protein sequence ID" value="GAG33202.1"/>
    <property type="molecule type" value="Genomic_DNA"/>
</dbReference>
<dbReference type="PANTHER" id="PTHR48111:SF1">
    <property type="entry name" value="TWO-COMPONENT RESPONSE REGULATOR ORR33"/>
    <property type="match status" value="1"/>
</dbReference>
<dbReference type="Gene3D" id="3.40.50.2300">
    <property type="match status" value="1"/>
</dbReference>
<dbReference type="SMART" id="SM00448">
    <property type="entry name" value="REC"/>
    <property type="match status" value="1"/>
</dbReference>
<proteinExistence type="predicted"/>
<keyword evidence="4" id="KW-0238">DNA-binding</keyword>
<dbReference type="InterPro" id="IPR011006">
    <property type="entry name" value="CheY-like_superfamily"/>
</dbReference>
<dbReference type="GO" id="GO:0000976">
    <property type="term" value="F:transcription cis-regulatory region binding"/>
    <property type="evidence" value="ECO:0007669"/>
    <property type="project" value="TreeGrafter"/>
</dbReference>
<dbReference type="InterPro" id="IPR001789">
    <property type="entry name" value="Sig_transdc_resp-reg_receiver"/>
</dbReference>
<protein>
    <recommendedName>
        <fullName evidence="6">Response regulatory domain-containing protein</fullName>
    </recommendedName>
</protein>
<dbReference type="PROSITE" id="PS50110">
    <property type="entry name" value="RESPONSE_REGULATORY"/>
    <property type="match status" value="1"/>
</dbReference>
<dbReference type="GO" id="GO:0005829">
    <property type="term" value="C:cytosol"/>
    <property type="evidence" value="ECO:0007669"/>
    <property type="project" value="TreeGrafter"/>
</dbReference>
<evidence type="ECO:0000256" key="4">
    <source>
        <dbReference type="ARBA" id="ARBA00023125"/>
    </source>
</evidence>
<evidence type="ECO:0000256" key="5">
    <source>
        <dbReference type="ARBA" id="ARBA00023163"/>
    </source>
</evidence>
<keyword evidence="2" id="KW-0902">Two-component regulatory system</keyword>